<dbReference type="CDD" id="cd06468">
    <property type="entry name" value="p23_CacyBP"/>
    <property type="match status" value="1"/>
</dbReference>
<dbReference type="InterPro" id="IPR007052">
    <property type="entry name" value="CS_dom"/>
</dbReference>
<dbReference type="Proteomes" id="UP000692954">
    <property type="component" value="Unassembled WGS sequence"/>
</dbReference>
<dbReference type="PANTHER" id="PTHR13164">
    <property type="entry name" value="CALICYLIN BINDING PROTEIN"/>
    <property type="match status" value="1"/>
</dbReference>
<proteinExistence type="predicted"/>
<sequence>MSELEQYQEDLAEVQEWLKIAKKPNNIEYLNKRIKFLSDSIKILQPQKVEKDEQIEQKMPPIDELKFEKITKYAFEQEENKIKIIINMDGIGELPQKNIQVEFGKNCFDVRVIGYNNANHRLQINKTFGGFLDKMSSYKVTKNNIHITLIIPDQTQWTQIKTTENIIDQKKEQKEKKKYEKDGQPLDENVKGVLGMLKGFYESDDPEMRETVREFMRQTANKQMWKN</sequence>
<comment type="caution">
    <text evidence="2">The sequence shown here is derived from an EMBL/GenBank/DDBJ whole genome shotgun (WGS) entry which is preliminary data.</text>
</comment>
<gene>
    <name evidence="2" type="ORF">PSON_ATCC_30995.1.T0820126</name>
</gene>
<name>A0A8S1PPQ4_9CILI</name>
<dbReference type="GO" id="GO:0015631">
    <property type="term" value="F:tubulin binding"/>
    <property type="evidence" value="ECO:0007669"/>
    <property type="project" value="InterPro"/>
</dbReference>
<dbReference type="InterPro" id="IPR052289">
    <property type="entry name" value="Calcyclin-binding_UBL-bridge"/>
</dbReference>
<evidence type="ECO:0000313" key="3">
    <source>
        <dbReference type="Proteomes" id="UP000692954"/>
    </source>
</evidence>
<protein>
    <recommendedName>
        <fullName evidence="1">CS domain-containing protein</fullName>
    </recommendedName>
</protein>
<dbReference type="OrthoDB" id="164025at2759"/>
<dbReference type="InterPro" id="IPR037893">
    <property type="entry name" value="CS_CacyBP"/>
</dbReference>
<dbReference type="PROSITE" id="PS51203">
    <property type="entry name" value="CS"/>
    <property type="match status" value="1"/>
</dbReference>
<organism evidence="2 3">
    <name type="scientific">Paramecium sonneborni</name>
    <dbReference type="NCBI Taxonomy" id="65129"/>
    <lineage>
        <taxon>Eukaryota</taxon>
        <taxon>Sar</taxon>
        <taxon>Alveolata</taxon>
        <taxon>Ciliophora</taxon>
        <taxon>Intramacronucleata</taxon>
        <taxon>Oligohymenophorea</taxon>
        <taxon>Peniculida</taxon>
        <taxon>Parameciidae</taxon>
        <taxon>Paramecium</taxon>
    </lineage>
</organism>
<dbReference type="GO" id="GO:0031625">
    <property type="term" value="F:ubiquitin protein ligase binding"/>
    <property type="evidence" value="ECO:0007669"/>
    <property type="project" value="InterPro"/>
</dbReference>
<evidence type="ECO:0000313" key="2">
    <source>
        <dbReference type="EMBL" id="CAD8104458.1"/>
    </source>
</evidence>
<feature type="domain" description="CS" evidence="1">
    <location>
        <begin position="68"/>
        <end position="161"/>
    </location>
</feature>
<reference evidence="2" key="1">
    <citation type="submission" date="2021-01" db="EMBL/GenBank/DDBJ databases">
        <authorList>
            <consortium name="Genoscope - CEA"/>
            <person name="William W."/>
        </authorList>
    </citation>
    <scope>NUCLEOTIDE SEQUENCE</scope>
</reference>
<dbReference type="GO" id="GO:0044548">
    <property type="term" value="F:S100 protein binding"/>
    <property type="evidence" value="ECO:0007669"/>
    <property type="project" value="InterPro"/>
</dbReference>
<dbReference type="EMBL" id="CAJJDN010000082">
    <property type="protein sequence ID" value="CAD8104458.1"/>
    <property type="molecule type" value="Genomic_DNA"/>
</dbReference>
<accession>A0A8S1PPQ4</accession>
<dbReference type="PANTHER" id="PTHR13164:SF3">
    <property type="entry name" value="CALCYCLIN-BINDING PROTEIN"/>
    <property type="match status" value="1"/>
</dbReference>
<dbReference type="Pfam" id="PF04969">
    <property type="entry name" value="CS"/>
    <property type="match status" value="1"/>
</dbReference>
<evidence type="ECO:0000259" key="1">
    <source>
        <dbReference type="PROSITE" id="PS51203"/>
    </source>
</evidence>
<dbReference type="GO" id="GO:0005634">
    <property type="term" value="C:nucleus"/>
    <property type="evidence" value="ECO:0007669"/>
    <property type="project" value="TreeGrafter"/>
</dbReference>
<dbReference type="FunFam" id="2.60.40.790:FF:000040">
    <property type="entry name" value="Calcyclin binding protein"/>
    <property type="match status" value="1"/>
</dbReference>
<dbReference type="AlphaFoldDB" id="A0A8S1PPQ4"/>
<keyword evidence="3" id="KW-1185">Reference proteome</keyword>